<dbReference type="KEGG" id="vai:BU251_08135"/>
<dbReference type="Proteomes" id="UP000287243">
    <property type="component" value="Chromosome"/>
</dbReference>
<accession>A0A410P6A6</accession>
<reference evidence="2 3" key="1">
    <citation type="submission" date="2017-01" db="EMBL/GenBank/DDBJ databases">
        <title>First insights into the biology of 'candidatus Vampirococcus archaeovorus'.</title>
        <authorList>
            <person name="Kizina J."/>
            <person name="Jordan S."/>
            <person name="Stueber K."/>
            <person name="Reinhardt R."/>
            <person name="Harder J."/>
        </authorList>
    </citation>
    <scope>NUCLEOTIDE SEQUENCE [LARGE SCALE GENOMIC DNA]</scope>
    <source>
        <strain evidence="2 3">LiM</strain>
    </source>
</reference>
<keyword evidence="3" id="KW-1185">Reference proteome</keyword>
<dbReference type="NCBIfam" id="TIGR00149">
    <property type="entry name" value="TIGR00149_YjbQ"/>
    <property type="match status" value="1"/>
</dbReference>
<dbReference type="RefSeq" id="WP_128700657.1">
    <property type="nucleotide sequence ID" value="NZ_CP019384.1"/>
</dbReference>
<evidence type="ECO:0000313" key="2">
    <source>
        <dbReference type="EMBL" id="QAT17690.1"/>
    </source>
</evidence>
<name>A0A410P6A6_VELA1</name>
<organism evidence="2 3">
    <name type="scientific">Velamenicoccus archaeovorus</name>
    <dbReference type="NCBI Taxonomy" id="1930593"/>
    <lineage>
        <taxon>Bacteria</taxon>
        <taxon>Pseudomonadati</taxon>
        <taxon>Candidatus Omnitrophota</taxon>
        <taxon>Candidatus Velamenicoccus</taxon>
    </lineage>
</organism>
<dbReference type="InterPro" id="IPR001602">
    <property type="entry name" value="UPF0047_YjbQ-like"/>
</dbReference>
<dbReference type="PANTHER" id="PTHR30615:SF8">
    <property type="entry name" value="UPF0047 PROTEIN C4A8.02C"/>
    <property type="match status" value="1"/>
</dbReference>
<dbReference type="InterPro" id="IPR035917">
    <property type="entry name" value="YjbQ-like_sf"/>
</dbReference>
<dbReference type="Pfam" id="PF01894">
    <property type="entry name" value="YjbQ"/>
    <property type="match status" value="1"/>
</dbReference>
<evidence type="ECO:0000256" key="1">
    <source>
        <dbReference type="ARBA" id="ARBA00005534"/>
    </source>
</evidence>
<sequence length="140" mass="15585">MKIFSQELTYQTKGHCDIVDISSDVSGVVARSGLKEGMVFVFVVGSTAGLTTCEYEPGLEQDIRVFFEKLIPEKKGYHHDATWGDANGFSHLRASLLKPSLAVPFLKGRLASGTWQQIVLVDFDNRPRERKIIVQLQGES</sequence>
<dbReference type="EMBL" id="CP019384">
    <property type="protein sequence ID" value="QAT17690.1"/>
    <property type="molecule type" value="Genomic_DNA"/>
</dbReference>
<dbReference type="SUPFAM" id="SSF111038">
    <property type="entry name" value="YjbQ-like"/>
    <property type="match status" value="1"/>
</dbReference>
<dbReference type="Gene3D" id="2.60.120.460">
    <property type="entry name" value="YjbQ-like"/>
    <property type="match status" value="1"/>
</dbReference>
<dbReference type="PIRSF" id="PIRSF004681">
    <property type="entry name" value="UCP004681"/>
    <property type="match status" value="1"/>
</dbReference>
<dbReference type="PANTHER" id="PTHR30615">
    <property type="entry name" value="UNCHARACTERIZED PROTEIN YJBQ-RELATED"/>
    <property type="match status" value="1"/>
</dbReference>
<dbReference type="OrthoDB" id="9801725at2"/>
<proteinExistence type="inferred from homology"/>
<comment type="similarity">
    <text evidence="1">Belongs to the UPF0047 family.</text>
</comment>
<gene>
    <name evidence="2" type="ORF">BU251_08135</name>
</gene>
<evidence type="ECO:0000313" key="3">
    <source>
        <dbReference type="Proteomes" id="UP000287243"/>
    </source>
</evidence>
<dbReference type="AlphaFoldDB" id="A0A410P6A6"/>
<protein>
    <submittedName>
        <fullName evidence="2">Secondary thiamine-phosphate synthase enzyme</fullName>
    </submittedName>
</protein>